<dbReference type="Proteomes" id="UP000499080">
    <property type="component" value="Unassembled WGS sequence"/>
</dbReference>
<dbReference type="EMBL" id="BGPR01030571">
    <property type="protein sequence ID" value="GBO03173.1"/>
    <property type="molecule type" value="Genomic_DNA"/>
</dbReference>
<comment type="caution">
    <text evidence="1">The sequence shown here is derived from an EMBL/GenBank/DDBJ whole genome shotgun (WGS) entry which is preliminary data.</text>
</comment>
<organism evidence="1 2">
    <name type="scientific">Araneus ventricosus</name>
    <name type="common">Orbweaver spider</name>
    <name type="synonym">Epeira ventricosa</name>
    <dbReference type="NCBI Taxonomy" id="182803"/>
    <lineage>
        <taxon>Eukaryota</taxon>
        <taxon>Metazoa</taxon>
        <taxon>Ecdysozoa</taxon>
        <taxon>Arthropoda</taxon>
        <taxon>Chelicerata</taxon>
        <taxon>Arachnida</taxon>
        <taxon>Araneae</taxon>
        <taxon>Araneomorphae</taxon>
        <taxon>Entelegynae</taxon>
        <taxon>Araneoidea</taxon>
        <taxon>Araneidae</taxon>
        <taxon>Araneus</taxon>
    </lineage>
</organism>
<dbReference type="AlphaFoldDB" id="A0A4Y2TRA6"/>
<protein>
    <submittedName>
        <fullName evidence="1">Uncharacterized protein</fullName>
    </submittedName>
</protein>
<sequence length="98" mass="10404">MLLINSSSIRLSFVSIPEEGKNITTISGLHLGAGAASGSRRAPDCFLSGMGREEAKGDETCNGKESHFVSFSLRRLSGRLRGCAVQRGACVFAIETVE</sequence>
<name>A0A4Y2TRA6_ARAVE</name>
<keyword evidence="2" id="KW-1185">Reference proteome</keyword>
<proteinExistence type="predicted"/>
<gene>
    <name evidence="1" type="ORF">AVEN_84021_1</name>
</gene>
<evidence type="ECO:0000313" key="1">
    <source>
        <dbReference type="EMBL" id="GBO03173.1"/>
    </source>
</evidence>
<feature type="non-terminal residue" evidence="1">
    <location>
        <position position="98"/>
    </location>
</feature>
<reference evidence="1 2" key="1">
    <citation type="journal article" date="2019" name="Sci. Rep.">
        <title>Orb-weaving spider Araneus ventricosus genome elucidates the spidroin gene catalogue.</title>
        <authorList>
            <person name="Kono N."/>
            <person name="Nakamura H."/>
            <person name="Ohtoshi R."/>
            <person name="Moran D.A.P."/>
            <person name="Shinohara A."/>
            <person name="Yoshida Y."/>
            <person name="Fujiwara M."/>
            <person name="Mori M."/>
            <person name="Tomita M."/>
            <person name="Arakawa K."/>
        </authorList>
    </citation>
    <scope>NUCLEOTIDE SEQUENCE [LARGE SCALE GENOMIC DNA]</scope>
</reference>
<evidence type="ECO:0000313" key="2">
    <source>
        <dbReference type="Proteomes" id="UP000499080"/>
    </source>
</evidence>
<accession>A0A4Y2TRA6</accession>